<sequence>MDYDKTDFMLLDHTADLGIMVRGSDIKDLFEKAGLALIQIMINPGPDRANKSIQLSLEGNDPAELMVNWLGEILYLFDGEKEIVTGIIINSISPTYIDATLKTVSFDPEHHDIICEIKAVTYHQIEVAKKDDYWEARVIFDL</sequence>
<evidence type="ECO:0000256" key="4">
    <source>
        <dbReference type="ARBA" id="ARBA00022837"/>
    </source>
</evidence>
<keyword evidence="4" id="KW-0106">Calcium</keyword>
<keyword evidence="2" id="KW-0819">tRNA processing</keyword>
<feature type="domain" description="Archease" evidence="5">
    <location>
        <begin position="8"/>
        <end position="142"/>
    </location>
</feature>
<dbReference type="InterPro" id="IPR036820">
    <property type="entry name" value="Archease_dom_sf"/>
</dbReference>
<reference evidence="6" key="1">
    <citation type="submission" date="2018-01" db="EMBL/GenBank/DDBJ databases">
        <authorList>
            <person name="Regsiter A."/>
            <person name="William W."/>
        </authorList>
    </citation>
    <scope>NUCLEOTIDE SEQUENCE</scope>
    <source>
        <strain evidence="6">TRIP AH-1</strain>
    </source>
</reference>
<dbReference type="AlphaFoldDB" id="A0A445MTR4"/>
<comment type="similarity">
    <text evidence="1">Belongs to the archease family.</text>
</comment>
<dbReference type="PANTHER" id="PTHR12682:SF11">
    <property type="entry name" value="PROTEIN ARCHEASE"/>
    <property type="match status" value="1"/>
</dbReference>
<accession>A0A445MTR4</accession>
<protein>
    <recommendedName>
        <fullName evidence="5">Archease domain-containing protein</fullName>
    </recommendedName>
</protein>
<dbReference type="EMBL" id="OJIN01000060">
    <property type="protein sequence ID" value="SPD72761.1"/>
    <property type="molecule type" value="Genomic_DNA"/>
</dbReference>
<evidence type="ECO:0000259" key="5">
    <source>
        <dbReference type="Pfam" id="PF01951"/>
    </source>
</evidence>
<dbReference type="SUPFAM" id="SSF69819">
    <property type="entry name" value="MTH1598-like"/>
    <property type="match status" value="1"/>
</dbReference>
<gene>
    <name evidence="6" type="ORF">PITCH_A1520019</name>
</gene>
<dbReference type="InterPro" id="IPR002804">
    <property type="entry name" value="Archease"/>
</dbReference>
<evidence type="ECO:0000256" key="1">
    <source>
        <dbReference type="ARBA" id="ARBA00007963"/>
    </source>
</evidence>
<keyword evidence="3" id="KW-0479">Metal-binding</keyword>
<evidence type="ECO:0000256" key="3">
    <source>
        <dbReference type="ARBA" id="ARBA00022723"/>
    </source>
</evidence>
<evidence type="ECO:0000256" key="2">
    <source>
        <dbReference type="ARBA" id="ARBA00022694"/>
    </source>
</evidence>
<dbReference type="Pfam" id="PF01951">
    <property type="entry name" value="Archease"/>
    <property type="match status" value="1"/>
</dbReference>
<dbReference type="PANTHER" id="PTHR12682">
    <property type="entry name" value="ARCHEASE"/>
    <property type="match status" value="1"/>
</dbReference>
<dbReference type="Gene3D" id="3.55.10.10">
    <property type="entry name" value="Archease domain"/>
    <property type="match status" value="1"/>
</dbReference>
<organism evidence="6">
    <name type="scientific">uncultured Desulfobacterium sp</name>
    <dbReference type="NCBI Taxonomy" id="201089"/>
    <lineage>
        <taxon>Bacteria</taxon>
        <taxon>Pseudomonadati</taxon>
        <taxon>Thermodesulfobacteriota</taxon>
        <taxon>Desulfobacteria</taxon>
        <taxon>Desulfobacterales</taxon>
        <taxon>Desulfobacteriaceae</taxon>
        <taxon>Desulfobacterium</taxon>
        <taxon>environmental samples</taxon>
    </lineage>
</organism>
<evidence type="ECO:0000313" key="6">
    <source>
        <dbReference type="EMBL" id="SPD72761.1"/>
    </source>
</evidence>
<dbReference type="InterPro" id="IPR023572">
    <property type="entry name" value="Archease_dom"/>
</dbReference>
<dbReference type="GO" id="GO:0008033">
    <property type="term" value="P:tRNA processing"/>
    <property type="evidence" value="ECO:0007669"/>
    <property type="project" value="UniProtKB-KW"/>
</dbReference>
<proteinExistence type="inferred from homology"/>
<name>A0A445MTR4_9BACT</name>
<dbReference type="GO" id="GO:0046872">
    <property type="term" value="F:metal ion binding"/>
    <property type="evidence" value="ECO:0007669"/>
    <property type="project" value="UniProtKB-KW"/>
</dbReference>